<dbReference type="GO" id="GO:0006629">
    <property type="term" value="P:lipid metabolic process"/>
    <property type="evidence" value="ECO:0007669"/>
    <property type="project" value="InterPro"/>
</dbReference>
<dbReference type="Proteomes" id="UP000323426">
    <property type="component" value="Unassembled WGS sequence"/>
</dbReference>
<dbReference type="InterPro" id="IPR051236">
    <property type="entry name" value="HAT_RTT109-like"/>
</dbReference>
<organism evidence="2 3">
    <name type="scientific">Adhaeribacter rhizoryzae</name>
    <dbReference type="NCBI Taxonomy" id="2607907"/>
    <lineage>
        <taxon>Bacteria</taxon>
        <taxon>Pseudomonadati</taxon>
        <taxon>Bacteroidota</taxon>
        <taxon>Cytophagia</taxon>
        <taxon>Cytophagales</taxon>
        <taxon>Hymenobacteraceae</taxon>
        <taxon>Adhaeribacter</taxon>
    </lineage>
</organism>
<sequence length="293" mass="33644">MLLNNLNSNTGEQNSPNYWGKIIRFYFLAALLLLAQVTVGQQKQLPLAKPLEQGHSHNDYWRPRPLLDALALGFKSVEADVFLVDNTLLVGHSKNELQPDKTLETMYLKPIQELVQANKKIYRQPGVLYLYIDFKSEGKATYDQLSPVLTKYRHLLVSPQQQHKGTVKVILTGNYPAEQVLADKQRLVFLDGKVEQLPQKLKSKEYPVVSGNWAKFFKWQGEGAMPPAEARQLTEWARIAQQNGQQIRFWNMPEKSQEQINVIWQELLKYPAVLIGTDHLDWLSKALAEQKKP</sequence>
<protein>
    <recommendedName>
        <fullName evidence="1">Altered inheritance of mitochondria protein 6</fullName>
    </recommendedName>
</protein>
<dbReference type="RefSeq" id="WP_150089429.1">
    <property type="nucleotide sequence ID" value="NZ_VWSF01000012.1"/>
</dbReference>
<evidence type="ECO:0000313" key="2">
    <source>
        <dbReference type="EMBL" id="KAA5543935.1"/>
    </source>
</evidence>
<proteinExistence type="predicted"/>
<evidence type="ECO:0000256" key="1">
    <source>
        <dbReference type="ARBA" id="ARBA00014286"/>
    </source>
</evidence>
<dbReference type="InterPro" id="IPR017946">
    <property type="entry name" value="PLC-like_Pdiesterase_TIM-brl"/>
</dbReference>
<reference evidence="2 3" key="1">
    <citation type="submission" date="2019-09" db="EMBL/GenBank/DDBJ databases">
        <title>Genome sequence and assembly of Adhaeribacter sp.</title>
        <authorList>
            <person name="Chhetri G."/>
        </authorList>
    </citation>
    <scope>NUCLEOTIDE SEQUENCE [LARGE SCALE GENOMIC DNA]</scope>
    <source>
        <strain evidence="2 3">DK36</strain>
    </source>
</reference>
<dbReference type="SUPFAM" id="SSF51695">
    <property type="entry name" value="PLC-like phosphodiesterases"/>
    <property type="match status" value="1"/>
</dbReference>
<gene>
    <name evidence="2" type="ORF">F0145_15235</name>
</gene>
<dbReference type="EMBL" id="VWSF01000012">
    <property type="protein sequence ID" value="KAA5543935.1"/>
    <property type="molecule type" value="Genomic_DNA"/>
</dbReference>
<accession>A0A5M6DFG1</accession>
<dbReference type="PANTHER" id="PTHR31571:SF1">
    <property type="entry name" value="ALTERED INHERITANCE OF MITOCHONDRIA PROTEIN 6"/>
    <property type="match status" value="1"/>
</dbReference>
<dbReference type="GO" id="GO:0008081">
    <property type="term" value="F:phosphoric diester hydrolase activity"/>
    <property type="evidence" value="ECO:0007669"/>
    <property type="project" value="InterPro"/>
</dbReference>
<dbReference type="AlphaFoldDB" id="A0A5M6DFG1"/>
<evidence type="ECO:0000313" key="3">
    <source>
        <dbReference type="Proteomes" id="UP000323426"/>
    </source>
</evidence>
<dbReference type="PANTHER" id="PTHR31571">
    <property type="entry name" value="ALTERED INHERITANCE OF MITOCHONDRIA PROTEIN 6"/>
    <property type="match status" value="1"/>
</dbReference>
<keyword evidence="3" id="KW-1185">Reference proteome</keyword>
<name>A0A5M6DFG1_9BACT</name>
<comment type="caution">
    <text evidence="2">The sequence shown here is derived from an EMBL/GenBank/DDBJ whole genome shotgun (WGS) entry which is preliminary data.</text>
</comment>